<protein>
    <submittedName>
        <fullName evidence="1">Uncharacterized protein</fullName>
    </submittedName>
</protein>
<sequence length="75" mass="8381">MSVNMFDAVNAVRRMVEPTGAVIGRSKRYRQRPAVEVLGMTHPPVDGAIEITVTTDGLRRRVHAARINGCTVYWE</sequence>
<accession>A0A761L1W8</accession>
<reference evidence="1" key="1">
    <citation type="journal article" date="2018" name="Genome Biol.">
        <title>SKESA: strategic k-mer extension for scrupulous assemblies.</title>
        <authorList>
            <person name="Souvorov A."/>
            <person name="Agarwala R."/>
            <person name="Lipman D.J."/>
        </authorList>
    </citation>
    <scope>NUCLEOTIDE SEQUENCE</scope>
    <source>
        <strain evidence="1">MA.S/20050497</strain>
    </source>
</reference>
<name>A0A761L1W8_SALER</name>
<organism evidence="1">
    <name type="scientific">Salmonella enterica</name>
    <name type="common">Salmonella choleraesuis</name>
    <dbReference type="NCBI Taxonomy" id="28901"/>
    <lineage>
        <taxon>Bacteria</taxon>
        <taxon>Pseudomonadati</taxon>
        <taxon>Pseudomonadota</taxon>
        <taxon>Gammaproteobacteria</taxon>
        <taxon>Enterobacterales</taxon>
        <taxon>Enterobacteriaceae</taxon>
        <taxon>Salmonella</taxon>
    </lineage>
</organism>
<reference evidence="1" key="2">
    <citation type="submission" date="2020-02" db="EMBL/GenBank/DDBJ databases">
        <authorList>
            <consortium name="NCBI Pathogen Detection Project"/>
        </authorList>
    </citation>
    <scope>NUCLEOTIDE SEQUENCE</scope>
    <source>
        <strain evidence="1">MA.S/20050497</strain>
    </source>
</reference>
<proteinExistence type="predicted"/>
<dbReference type="AlphaFoldDB" id="A0A761L1W8"/>
<comment type="caution">
    <text evidence="1">The sequence shown here is derived from an EMBL/GenBank/DDBJ whole genome shotgun (WGS) entry which is preliminary data.</text>
</comment>
<gene>
    <name evidence="1" type="ORF">G8Z18_004794</name>
</gene>
<evidence type="ECO:0000313" key="1">
    <source>
        <dbReference type="EMBL" id="HAG3150044.1"/>
    </source>
</evidence>
<dbReference type="EMBL" id="DAAXYS010000112">
    <property type="protein sequence ID" value="HAG3150044.1"/>
    <property type="molecule type" value="Genomic_DNA"/>
</dbReference>